<accession>A0A1I5G7V1</accession>
<dbReference type="OrthoDB" id="799937at2"/>
<dbReference type="InterPro" id="IPR009057">
    <property type="entry name" value="Homeodomain-like_sf"/>
</dbReference>
<gene>
    <name evidence="1" type="ORF">SAMN05421741_13624</name>
</gene>
<keyword evidence="2" id="KW-1185">Reference proteome</keyword>
<dbReference type="AlphaFoldDB" id="A0A1I5G7V1"/>
<reference evidence="2" key="1">
    <citation type="submission" date="2016-10" db="EMBL/GenBank/DDBJ databases">
        <authorList>
            <person name="Varghese N."/>
            <person name="Submissions S."/>
        </authorList>
    </citation>
    <scope>NUCLEOTIDE SEQUENCE [LARGE SCALE GENOMIC DNA]</scope>
    <source>
        <strain evidence="2">DS-12</strain>
    </source>
</reference>
<name>A0A1I5G7V1_9FLAO</name>
<evidence type="ECO:0000313" key="2">
    <source>
        <dbReference type="Proteomes" id="UP000199036"/>
    </source>
</evidence>
<evidence type="ECO:0000313" key="1">
    <source>
        <dbReference type="EMBL" id="SFO31933.1"/>
    </source>
</evidence>
<protein>
    <submittedName>
        <fullName evidence="1">Uncharacterized protein</fullName>
    </submittedName>
</protein>
<dbReference type="Proteomes" id="UP000199036">
    <property type="component" value="Unassembled WGS sequence"/>
</dbReference>
<proteinExistence type="predicted"/>
<dbReference type="EMBL" id="FOVI01000036">
    <property type="protein sequence ID" value="SFO31933.1"/>
    <property type="molecule type" value="Genomic_DNA"/>
</dbReference>
<dbReference type="SUPFAM" id="SSF46689">
    <property type="entry name" value="Homeodomain-like"/>
    <property type="match status" value="1"/>
</dbReference>
<sequence length="140" mass="16684">MNFKEIHIGELIRKIVKEDQLDPYKICSYLEISETELTKIYHSKSLDSELLLKLSKVIKYDLFRVYSQHLLFYAPTNNNQQTNRKPDSDIPVFRKSIYTKEIIDFVLELIQNKTKTQAEITELYGIPKTTLHNWIKKYNK</sequence>
<organism evidence="1 2">
    <name type="scientific">Paenimyroides ummariense</name>
    <dbReference type="NCBI Taxonomy" id="913024"/>
    <lineage>
        <taxon>Bacteria</taxon>
        <taxon>Pseudomonadati</taxon>
        <taxon>Bacteroidota</taxon>
        <taxon>Flavobacteriia</taxon>
        <taxon>Flavobacteriales</taxon>
        <taxon>Flavobacteriaceae</taxon>
        <taxon>Paenimyroides</taxon>
    </lineage>
</organism>
<dbReference type="RefSeq" id="WP_091526243.1">
    <property type="nucleotide sequence ID" value="NZ_FOVI01000036.1"/>
</dbReference>